<reference evidence="1 2" key="1">
    <citation type="submission" date="2018-04" db="EMBL/GenBank/DDBJ databases">
        <title>Genomic Encyclopedia of Archaeal and Bacterial Type Strains, Phase II (KMG-II): from individual species to whole genera.</title>
        <authorList>
            <person name="Goeker M."/>
        </authorList>
    </citation>
    <scope>NUCLEOTIDE SEQUENCE [LARGE SCALE GENOMIC DNA]</scope>
    <source>
        <strain evidence="1 2">DSM 23382</strain>
    </source>
</reference>
<organism evidence="1 2">
    <name type="scientific">Breoghania corrubedonensis</name>
    <dbReference type="NCBI Taxonomy" id="665038"/>
    <lineage>
        <taxon>Bacteria</taxon>
        <taxon>Pseudomonadati</taxon>
        <taxon>Pseudomonadota</taxon>
        <taxon>Alphaproteobacteria</taxon>
        <taxon>Hyphomicrobiales</taxon>
        <taxon>Stappiaceae</taxon>
        <taxon>Breoghania</taxon>
    </lineage>
</organism>
<dbReference type="NCBIfam" id="TIGR01635">
    <property type="entry name" value="tail_comp_S"/>
    <property type="match status" value="1"/>
</dbReference>
<accession>A0A2T5VCF6</accession>
<keyword evidence="2" id="KW-1185">Reference proteome</keyword>
<dbReference type="InterPro" id="IPR006522">
    <property type="entry name" value="Phage_virion_morphogenesis"/>
</dbReference>
<proteinExistence type="predicted"/>
<dbReference type="Proteomes" id="UP000244081">
    <property type="component" value="Unassembled WGS sequence"/>
</dbReference>
<evidence type="ECO:0000313" key="1">
    <source>
        <dbReference type="EMBL" id="PTW61427.1"/>
    </source>
</evidence>
<dbReference type="RefSeq" id="WP_107989290.1">
    <property type="nucleotide sequence ID" value="NZ_QAYG01000002.1"/>
</dbReference>
<dbReference type="OrthoDB" id="2081253at2"/>
<comment type="caution">
    <text evidence="1">The sequence shown here is derived from an EMBL/GenBank/DDBJ whole genome shotgun (WGS) entry which is preliminary data.</text>
</comment>
<gene>
    <name evidence="1" type="ORF">C8N35_102136</name>
</gene>
<name>A0A2T5VCF6_9HYPH</name>
<dbReference type="AlphaFoldDB" id="A0A2T5VCF6"/>
<sequence length="197" mass="21855">MTGARITIEIDDKLILAKLDRVAAQGRDTGPAMDAIGAYMLTSTQQRFERETSPDGTPWQPLARRTVRERAKRGFVPVRILRRRGFLYQSLTFEASPSEAAVGTNNPYAGIHQFGGTIKREARRQTIYRTYNARTDELSRQFTARKRANFAQDVDVAAHEITIPARPYLGIDEADRAEIVAIIEDHLDGGPLAGGAA</sequence>
<protein>
    <submittedName>
        <fullName evidence="1">Phage virion morphogenesis protein</fullName>
    </submittedName>
</protein>
<dbReference type="Pfam" id="PF05069">
    <property type="entry name" value="Phage_tail_S"/>
    <property type="match status" value="1"/>
</dbReference>
<evidence type="ECO:0000313" key="2">
    <source>
        <dbReference type="Proteomes" id="UP000244081"/>
    </source>
</evidence>
<dbReference type="EMBL" id="QAYG01000002">
    <property type="protein sequence ID" value="PTW61427.1"/>
    <property type="molecule type" value="Genomic_DNA"/>
</dbReference>